<dbReference type="EMBL" id="FQZB01000009">
    <property type="protein sequence ID" value="SHJ53539.1"/>
    <property type="molecule type" value="Genomic_DNA"/>
</dbReference>
<reference evidence="2 3" key="1">
    <citation type="submission" date="2016-11" db="EMBL/GenBank/DDBJ databases">
        <authorList>
            <person name="Jaros S."/>
            <person name="Januszkiewicz K."/>
            <person name="Wedrychowicz H."/>
        </authorList>
    </citation>
    <scope>NUCLEOTIDE SEQUENCE [LARGE SCALE GENOMIC DNA]</scope>
    <source>
        <strain evidence="2 3">DSM 21758</strain>
    </source>
</reference>
<evidence type="ECO:0000313" key="3">
    <source>
        <dbReference type="Proteomes" id="UP000184310"/>
    </source>
</evidence>
<dbReference type="Gene3D" id="3.90.75.20">
    <property type="match status" value="1"/>
</dbReference>
<dbReference type="SMART" id="SM00507">
    <property type="entry name" value="HNHc"/>
    <property type="match status" value="1"/>
</dbReference>
<dbReference type="Pfam" id="PF13392">
    <property type="entry name" value="HNH_3"/>
    <property type="match status" value="1"/>
</dbReference>
<dbReference type="InterPro" id="IPR003615">
    <property type="entry name" value="HNH_nuc"/>
</dbReference>
<sequence>MREKLEIADEARRIYLESNGRLAYDEALRQAQKEYEEWKSIKGYDDKYFISNKGRVKSIKYKAPRILKPRVDNYGYYRVALCEGNKVKDYKIHRLVASAFLENAENKTTVNHIDGNKTNNSVENLEWATSSEQMLHAYKSNLRGSNKKRISKLKVTESCRNRNFKKANPNEMSNLIINENEDIDNKGIIGGLENGM</sequence>
<name>A0A1M6K3N2_9CLOT</name>
<dbReference type="InterPro" id="IPR010902">
    <property type="entry name" value="NUMOD4"/>
</dbReference>
<keyword evidence="3" id="KW-1185">Reference proteome</keyword>
<evidence type="ECO:0000313" key="2">
    <source>
        <dbReference type="EMBL" id="SHJ53539.1"/>
    </source>
</evidence>
<evidence type="ECO:0000259" key="1">
    <source>
        <dbReference type="SMART" id="SM00507"/>
    </source>
</evidence>
<dbReference type="STRING" id="1121302.SAMN02745163_02088"/>
<feature type="domain" description="HNH nuclease" evidence="1">
    <location>
        <begin position="86"/>
        <end position="134"/>
    </location>
</feature>
<proteinExistence type="predicted"/>
<dbReference type="SUPFAM" id="SSF54060">
    <property type="entry name" value="His-Me finger endonucleases"/>
    <property type="match status" value="1"/>
</dbReference>
<dbReference type="Pfam" id="PF07463">
    <property type="entry name" value="NUMOD4"/>
    <property type="match status" value="1"/>
</dbReference>
<dbReference type="GO" id="GO:0016788">
    <property type="term" value="F:hydrolase activity, acting on ester bonds"/>
    <property type="evidence" value="ECO:0007669"/>
    <property type="project" value="InterPro"/>
</dbReference>
<protein>
    <submittedName>
        <fullName evidence="2">NUMOD4 motif-containing protein</fullName>
    </submittedName>
</protein>
<organism evidence="2 3">
    <name type="scientific">Clostridium cavendishii DSM 21758</name>
    <dbReference type="NCBI Taxonomy" id="1121302"/>
    <lineage>
        <taxon>Bacteria</taxon>
        <taxon>Bacillati</taxon>
        <taxon>Bacillota</taxon>
        <taxon>Clostridia</taxon>
        <taxon>Eubacteriales</taxon>
        <taxon>Clostridiaceae</taxon>
        <taxon>Clostridium</taxon>
    </lineage>
</organism>
<dbReference type="Proteomes" id="UP000184310">
    <property type="component" value="Unassembled WGS sequence"/>
</dbReference>
<gene>
    <name evidence="2" type="ORF">SAMN02745163_02088</name>
</gene>
<dbReference type="InterPro" id="IPR044925">
    <property type="entry name" value="His-Me_finger_sf"/>
</dbReference>
<dbReference type="AlphaFoldDB" id="A0A1M6K3N2"/>
<accession>A0A1M6K3N2</accession>